<name>A0A562Q2Q3_9PSED</name>
<organism evidence="2 3">
    <name type="scientific">Pseudomonas duriflava</name>
    <dbReference type="NCBI Taxonomy" id="459528"/>
    <lineage>
        <taxon>Bacteria</taxon>
        <taxon>Pseudomonadati</taxon>
        <taxon>Pseudomonadota</taxon>
        <taxon>Gammaproteobacteria</taxon>
        <taxon>Pseudomonadales</taxon>
        <taxon>Pseudomonadaceae</taxon>
        <taxon>Pseudomonas</taxon>
    </lineage>
</organism>
<protein>
    <recommendedName>
        <fullName evidence="4">Lipoprotein</fullName>
    </recommendedName>
</protein>
<dbReference type="RefSeq" id="WP_145144493.1">
    <property type="nucleotide sequence ID" value="NZ_VLKY01000013.1"/>
</dbReference>
<feature type="signal peptide" evidence="1">
    <location>
        <begin position="1"/>
        <end position="17"/>
    </location>
</feature>
<dbReference type="PROSITE" id="PS51257">
    <property type="entry name" value="PROKAR_LIPOPROTEIN"/>
    <property type="match status" value="1"/>
</dbReference>
<accession>A0A562Q2Q3</accession>
<evidence type="ECO:0008006" key="4">
    <source>
        <dbReference type="Google" id="ProtNLM"/>
    </source>
</evidence>
<evidence type="ECO:0000313" key="2">
    <source>
        <dbReference type="EMBL" id="TWI50961.1"/>
    </source>
</evidence>
<dbReference type="Proteomes" id="UP000316905">
    <property type="component" value="Unassembled WGS sequence"/>
</dbReference>
<comment type="caution">
    <text evidence="2">The sequence shown here is derived from an EMBL/GenBank/DDBJ whole genome shotgun (WGS) entry which is preliminary data.</text>
</comment>
<reference evidence="2 3" key="1">
    <citation type="journal article" date="2015" name="Stand. Genomic Sci.">
        <title>Genomic Encyclopedia of Bacterial and Archaeal Type Strains, Phase III: the genomes of soil and plant-associated and newly described type strains.</title>
        <authorList>
            <person name="Whitman W.B."/>
            <person name="Woyke T."/>
            <person name="Klenk H.P."/>
            <person name="Zhou Y."/>
            <person name="Lilburn T.G."/>
            <person name="Beck B.J."/>
            <person name="De Vos P."/>
            <person name="Vandamme P."/>
            <person name="Eisen J.A."/>
            <person name="Garrity G."/>
            <person name="Hugenholtz P."/>
            <person name="Kyrpides N.C."/>
        </authorList>
    </citation>
    <scope>NUCLEOTIDE SEQUENCE [LARGE SCALE GENOMIC DNA]</scope>
    <source>
        <strain evidence="2 3">CGMCC 1.6858</strain>
    </source>
</reference>
<proteinExistence type="predicted"/>
<keyword evidence="1" id="KW-0732">Signal</keyword>
<feature type="chain" id="PRO_5021896754" description="Lipoprotein" evidence="1">
    <location>
        <begin position="18"/>
        <end position="202"/>
    </location>
</feature>
<dbReference type="OrthoDB" id="328131at2"/>
<dbReference type="EMBL" id="VLKY01000013">
    <property type="protein sequence ID" value="TWI50961.1"/>
    <property type="molecule type" value="Genomic_DNA"/>
</dbReference>
<keyword evidence="3" id="KW-1185">Reference proteome</keyword>
<evidence type="ECO:0000313" key="3">
    <source>
        <dbReference type="Proteomes" id="UP000316905"/>
    </source>
</evidence>
<dbReference type="AlphaFoldDB" id="A0A562Q2Q3"/>
<gene>
    <name evidence="2" type="ORF">IQ22_03661</name>
</gene>
<evidence type="ECO:0000256" key="1">
    <source>
        <dbReference type="SAM" id="SignalP"/>
    </source>
</evidence>
<sequence length="202" mass="22084">MARRLWMLFLLALTGCAAFPGHQVAVTPLPLATEHTIKPGLHVEFNFYRGTPGETGARSIPIVREGLEPALIKALAASELFSHITLAPEPGQIGDYVLKLKVYNHSSLLGSVASGLITGTTLFIVPGVAKDHYTMTGELLAPSLVPLGQHRNEETVSTWMGIWFLPLMKHTTADAINDAFNRQVNELLKTLIADRPELQLIR</sequence>